<protein>
    <submittedName>
        <fullName evidence="1">Uncharacterized protein</fullName>
    </submittedName>
</protein>
<proteinExistence type="predicted"/>
<sequence length="108" mass="12054">MSARNVGASSVISSDVEQEEVLEASACVRDELFFKAYIHPHSEHSQRREISTSKRINTTLRDTLKGYLLDLLGCLSSQLQSYKLRNKPGASPNAGQLPLLTMTMFVRI</sequence>
<reference evidence="1" key="1">
    <citation type="submission" date="2023-08" db="EMBL/GenBank/DDBJ databases">
        <title>Pelteobagrus vachellii genome.</title>
        <authorList>
            <person name="Liu H."/>
        </authorList>
    </citation>
    <scope>NUCLEOTIDE SEQUENCE</scope>
    <source>
        <strain evidence="1">PRFRI_2022a</strain>
        <tissue evidence="1">Muscle</tissue>
    </source>
</reference>
<evidence type="ECO:0000313" key="2">
    <source>
        <dbReference type="Proteomes" id="UP001187315"/>
    </source>
</evidence>
<organism evidence="1 2">
    <name type="scientific">Tachysurus vachellii</name>
    <name type="common">Darkbarbel catfish</name>
    <name type="synonym">Pelteobagrus vachellii</name>
    <dbReference type="NCBI Taxonomy" id="175792"/>
    <lineage>
        <taxon>Eukaryota</taxon>
        <taxon>Metazoa</taxon>
        <taxon>Chordata</taxon>
        <taxon>Craniata</taxon>
        <taxon>Vertebrata</taxon>
        <taxon>Euteleostomi</taxon>
        <taxon>Actinopterygii</taxon>
        <taxon>Neopterygii</taxon>
        <taxon>Teleostei</taxon>
        <taxon>Ostariophysi</taxon>
        <taxon>Siluriformes</taxon>
        <taxon>Bagridae</taxon>
        <taxon>Tachysurus</taxon>
    </lineage>
</organism>
<evidence type="ECO:0000313" key="1">
    <source>
        <dbReference type="EMBL" id="KAK2864355.1"/>
    </source>
</evidence>
<name>A0AA88NUJ4_TACVA</name>
<comment type="caution">
    <text evidence="1">The sequence shown here is derived from an EMBL/GenBank/DDBJ whole genome shotgun (WGS) entry which is preliminary data.</text>
</comment>
<dbReference type="AlphaFoldDB" id="A0AA88NUJ4"/>
<dbReference type="Proteomes" id="UP001187315">
    <property type="component" value="Unassembled WGS sequence"/>
</dbReference>
<gene>
    <name evidence="1" type="ORF">Q7C36_003509</name>
</gene>
<keyword evidence="2" id="KW-1185">Reference proteome</keyword>
<accession>A0AA88NUJ4</accession>
<dbReference type="EMBL" id="JAVHJS010000003">
    <property type="protein sequence ID" value="KAK2864355.1"/>
    <property type="molecule type" value="Genomic_DNA"/>
</dbReference>